<protein>
    <submittedName>
        <fullName evidence="2">Uncharacterized protein</fullName>
    </submittedName>
</protein>
<gene>
    <name evidence="2" type="ORF">F5878DRAFT_72830</name>
</gene>
<evidence type="ECO:0000256" key="1">
    <source>
        <dbReference type="SAM" id="MobiDB-lite"/>
    </source>
</evidence>
<dbReference type="AlphaFoldDB" id="A0AA38UG86"/>
<feature type="compositionally biased region" description="Low complexity" evidence="1">
    <location>
        <begin position="456"/>
        <end position="466"/>
    </location>
</feature>
<feature type="region of interest" description="Disordered" evidence="1">
    <location>
        <begin position="444"/>
        <end position="466"/>
    </location>
</feature>
<organism evidence="2 3">
    <name type="scientific">Lentinula raphanica</name>
    <dbReference type="NCBI Taxonomy" id="153919"/>
    <lineage>
        <taxon>Eukaryota</taxon>
        <taxon>Fungi</taxon>
        <taxon>Dikarya</taxon>
        <taxon>Basidiomycota</taxon>
        <taxon>Agaricomycotina</taxon>
        <taxon>Agaricomycetes</taxon>
        <taxon>Agaricomycetidae</taxon>
        <taxon>Agaricales</taxon>
        <taxon>Marasmiineae</taxon>
        <taxon>Omphalotaceae</taxon>
        <taxon>Lentinula</taxon>
    </lineage>
</organism>
<dbReference type="Proteomes" id="UP001163846">
    <property type="component" value="Unassembled WGS sequence"/>
</dbReference>
<evidence type="ECO:0000313" key="3">
    <source>
        <dbReference type="Proteomes" id="UP001163846"/>
    </source>
</evidence>
<evidence type="ECO:0000313" key="2">
    <source>
        <dbReference type="EMBL" id="KAJ3840359.1"/>
    </source>
</evidence>
<feature type="compositionally biased region" description="Basic and acidic residues" evidence="1">
    <location>
        <begin position="351"/>
        <end position="369"/>
    </location>
</feature>
<feature type="region of interest" description="Disordered" evidence="1">
    <location>
        <begin position="350"/>
        <end position="384"/>
    </location>
</feature>
<proteinExistence type="predicted"/>
<keyword evidence="3" id="KW-1185">Reference proteome</keyword>
<accession>A0AA38UG86</accession>
<sequence>MGPQQFYLSSLNSRLSPSSLLAIVWLASISLDHIYQQNSTRVDLSNLFRVYLYKLLQSLLPCRMLLATPSLITTILMLLLTRDNGGVVGALPMDVAGVYGTGILFGGAEHVPYPNPPTRGWARSRIAIFQREYCPSSFPRLSTHIAYCIVADEPVNVYVDHLENGLPTERSRLIVGDYKQPQKHFEYRAHRPSPDSVSLVVDLYNPRKPNIPLLALPHVPDSSQPGEFTHMGQIFLTPNQNSQYLYIKGGGDLLTRIGTREDDTTMVPVLVELSNRGYIQAALRLLFSPAFQDYDSEDIQGQRSIKGPCNIDALQTIFSYRARDYHELVMDYNPRAPGFTQGLAAQGGAAAHDEAAVHGEAEVHDEGGLHGEAGAHPGEVHGEAGAHDEAGVHVHAGAHPGEAGVHPGEAGAHVEAGAHPEEAGPHLEEAGVHGEAGAHTGAVGAHIERGVHLGRSRSTSGSSRST</sequence>
<reference evidence="2" key="1">
    <citation type="submission" date="2022-08" db="EMBL/GenBank/DDBJ databases">
        <authorList>
            <consortium name="DOE Joint Genome Institute"/>
            <person name="Min B."/>
            <person name="Riley R."/>
            <person name="Sierra-Patev S."/>
            <person name="Naranjo-Ortiz M."/>
            <person name="Looney B."/>
            <person name="Konkel Z."/>
            <person name="Slot J.C."/>
            <person name="Sakamoto Y."/>
            <person name="Steenwyk J.L."/>
            <person name="Rokas A."/>
            <person name="Carro J."/>
            <person name="Camarero S."/>
            <person name="Ferreira P."/>
            <person name="Molpeceres G."/>
            <person name="Ruiz-Duenas F.J."/>
            <person name="Serrano A."/>
            <person name="Henrissat B."/>
            <person name="Drula E."/>
            <person name="Hughes K.W."/>
            <person name="Mata J.L."/>
            <person name="Ishikawa N.K."/>
            <person name="Vargas-Isla R."/>
            <person name="Ushijima S."/>
            <person name="Smith C.A."/>
            <person name="Ahrendt S."/>
            <person name="Andreopoulos W."/>
            <person name="He G."/>
            <person name="Labutti K."/>
            <person name="Lipzen A."/>
            <person name="Ng V."/>
            <person name="Sandor L."/>
            <person name="Barry K."/>
            <person name="Martinez A.T."/>
            <person name="Xiao Y."/>
            <person name="Gibbons J.G."/>
            <person name="Terashima K."/>
            <person name="Hibbett D.S."/>
            <person name="Grigoriev I.V."/>
        </authorList>
    </citation>
    <scope>NUCLEOTIDE SEQUENCE</scope>
    <source>
        <strain evidence="2">TFB9207</strain>
    </source>
</reference>
<name>A0AA38UG86_9AGAR</name>
<comment type="caution">
    <text evidence="2">The sequence shown here is derived from an EMBL/GenBank/DDBJ whole genome shotgun (WGS) entry which is preliminary data.</text>
</comment>
<dbReference type="EMBL" id="MU806082">
    <property type="protein sequence ID" value="KAJ3840359.1"/>
    <property type="molecule type" value="Genomic_DNA"/>
</dbReference>